<organism evidence="2">
    <name type="scientific">Tetraselmis chuii</name>
    <dbReference type="NCBI Taxonomy" id="63592"/>
    <lineage>
        <taxon>Eukaryota</taxon>
        <taxon>Viridiplantae</taxon>
        <taxon>Chlorophyta</taxon>
        <taxon>core chlorophytes</taxon>
        <taxon>Chlorodendrophyceae</taxon>
        <taxon>Chlorodendrales</taxon>
        <taxon>Chlorodendraceae</taxon>
        <taxon>Tetraselmis</taxon>
    </lineage>
</organism>
<feature type="region of interest" description="Disordered" evidence="1">
    <location>
        <begin position="1"/>
        <end position="70"/>
    </location>
</feature>
<name>A0A7S1SST6_9CHLO</name>
<feature type="region of interest" description="Disordered" evidence="1">
    <location>
        <begin position="146"/>
        <end position="169"/>
    </location>
</feature>
<feature type="compositionally biased region" description="Low complexity" evidence="1">
    <location>
        <begin position="222"/>
        <end position="236"/>
    </location>
</feature>
<dbReference type="EMBL" id="HBGG01019219">
    <property type="protein sequence ID" value="CAD9207692.1"/>
    <property type="molecule type" value="Transcribed_RNA"/>
</dbReference>
<feature type="region of interest" description="Disordered" evidence="1">
    <location>
        <begin position="305"/>
        <end position="330"/>
    </location>
</feature>
<evidence type="ECO:0000256" key="1">
    <source>
        <dbReference type="SAM" id="MobiDB-lite"/>
    </source>
</evidence>
<accession>A0A7S1SST6</accession>
<dbReference type="AlphaFoldDB" id="A0A7S1SST6"/>
<protein>
    <submittedName>
        <fullName evidence="2">Uncharacterized protein</fullName>
    </submittedName>
</protein>
<feature type="compositionally biased region" description="Basic and acidic residues" evidence="1">
    <location>
        <begin position="59"/>
        <end position="70"/>
    </location>
</feature>
<evidence type="ECO:0000313" key="2">
    <source>
        <dbReference type="EMBL" id="CAD9207692.1"/>
    </source>
</evidence>
<reference evidence="2" key="1">
    <citation type="submission" date="2021-01" db="EMBL/GenBank/DDBJ databases">
        <authorList>
            <person name="Corre E."/>
            <person name="Pelletier E."/>
            <person name="Niang G."/>
            <person name="Scheremetjew M."/>
            <person name="Finn R."/>
            <person name="Kale V."/>
            <person name="Holt S."/>
            <person name="Cochrane G."/>
            <person name="Meng A."/>
            <person name="Brown T."/>
            <person name="Cohen L."/>
        </authorList>
    </citation>
    <scope>NUCLEOTIDE SEQUENCE</scope>
    <source>
        <strain evidence="2">PLY429</strain>
    </source>
</reference>
<gene>
    <name evidence="2" type="ORF">TCHU04912_LOCUS9928</name>
</gene>
<proteinExistence type="predicted"/>
<sequence>MADVNHGKGPVLSPGEDEGFSLAGLGDEDYRPRQAVQPVTASGAVGKDAGGAAPGGKPARSDDSEDDKRWLPSLRWTPSVRVKFLRAIESVDITKHWRHGSKAAFWYLVLETFWEQQDYESKYKQPHINSLNMKFFEIYDAHMEGTGEAGPSGSGARSSRNKLAPKDLTREENDICMRIKEKFEPIRGGVGAHKQPRAKLGEVGPGAPTPASSARKRKQTGASRSASTSRQTSALQAEERATPSGPTGLATQPLAAQHPQSSTGVEQRPGSINAFATAAAAAAGGQRGYRHRNEELLFAAGLGGGGSGRHHVHRSPSDEFRPQGSRPTMGGQPEPLMGPLDSDEYLFLLLESRIHTFVEKLGETIDVETERHGTEASIWLAQEEFSRRKVALLADHLEEAAAQRSTLNSLIRDNRMLLETILLEHQNMLAPGRT</sequence>
<feature type="region of interest" description="Disordered" evidence="1">
    <location>
        <begin position="187"/>
        <end position="268"/>
    </location>
</feature>